<dbReference type="EMBL" id="VLKE01000001">
    <property type="protein sequence ID" value="TWH69348.1"/>
    <property type="molecule type" value="Genomic_DNA"/>
</dbReference>
<gene>
    <name evidence="1" type="ORF">JD77_04357</name>
</gene>
<organism evidence="1 2">
    <name type="scientific">Micromonospora olivasterospora</name>
    <dbReference type="NCBI Taxonomy" id="1880"/>
    <lineage>
        <taxon>Bacteria</taxon>
        <taxon>Bacillati</taxon>
        <taxon>Actinomycetota</taxon>
        <taxon>Actinomycetes</taxon>
        <taxon>Micromonosporales</taxon>
        <taxon>Micromonosporaceae</taxon>
        <taxon>Micromonospora</taxon>
    </lineage>
</organism>
<protein>
    <recommendedName>
        <fullName evidence="3">Flavin reductase</fullName>
    </recommendedName>
</protein>
<keyword evidence="2" id="KW-1185">Reference proteome</keyword>
<accession>A0A562IET9</accession>
<name>A0A562IET9_MICOL</name>
<proteinExistence type="predicted"/>
<evidence type="ECO:0008006" key="3">
    <source>
        <dbReference type="Google" id="ProtNLM"/>
    </source>
</evidence>
<dbReference type="RefSeq" id="WP_342799659.1">
    <property type="nucleotide sequence ID" value="NZ_BAAATQ010000154.1"/>
</dbReference>
<dbReference type="AlphaFoldDB" id="A0A562IET9"/>
<evidence type="ECO:0000313" key="1">
    <source>
        <dbReference type="EMBL" id="TWH69348.1"/>
    </source>
</evidence>
<reference evidence="1 2" key="1">
    <citation type="submission" date="2019-07" db="EMBL/GenBank/DDBJ databases">
        <title>R&amp;d 2014.</title>
        <authorList>
            <person name="Klenk H.-P."/>
        </authorList>
    </citation>
    <scope>NUCLEOTIDE SEQUENCE [LARGE SCALE GENOMIC DNA]</scope>
    <source>
        <strain evidence="1 2">DSM 43868</strain>
    </source>
</reference>
<comment type="caution">
    <text evidence="1">The sequence shown here is derived from an EMBL/GenBank/DDBJ whole genome shotgun (WGS) entry which is preliminary data.</text>
</comment>
<evidence type="ECO:0000313" key="2">
    <source>
        <dbReference type="Proteomes" id="UP000319825"/>
    </source>
</evidence>
<dbReference type="Proteomes" id="UP000319825">
    <property type="component" value="Unassembled WGS sequence"/>
</dbReference>
<sequence length="95" mass="10653">MPDLAPAGEPVTACGGRLGRPHLPMRPLWRCRACGAEWPCQPARLSLLVEYRDDRVALLVYLATLMNEAGDQLAQLTAQPRVDLTDRFLTWARPR</sequence>